<feature type="region of interest" description="Disordered" evidence="1">
    <location>
        <begin position="94"/>
        <end position="113"/>
    </location>
</feature>
<evidence type="ECO:0000256" key="1">
    <source>
        <dbReference type="SAM" id="MobiDB-lite"/>
    </source>
</evidence>
<dbReference type="Proteomes" id="UP000001631">
    <property type="component" value="Unassembled WGS sequence"/>
</dbReference>
<dbReference type="EMBL" id="GG663372">
    <property type="protein sequence ID" value="EEH04885.1"/>
    <property type="molecule type" value="Genomic_DNA"/>
</dbReference>
<reference evidence="2" key="1">
    <citation type="submission" date="2009-02" db="EMBL/GenBank/DDBJ databases">
        <title>The Genome Sequence of Ajellomyces capsulatus strain G186AR.</title>
        <authorList>
            <consortium name="The Broad Institute Genome Sequencing Platform"/>
            <person name="Champion M."/>
            <person name="Cuomo C."/>
            <person name="Ma L.-J."/>
            <person name="Henn M.R."/>
            <person name="Sil A."/>
            <person name="Goldman B."/>
            <person name="Young S.K."/>
            <person name="Kodira C.D."/>
            <person name="Zeng Q."/>
            <person name="Koehrsen M."/>
            <person name="Alvarado L."/>
            <person name="Berlin A."/>
            <person name="Borenstein D."/>
            <person name="Chen Z."/>
            <person name="Engels R."/>
            <person name="Freedman E."/>
            <person name="Gellesch M."/>
            <person name="Goldberg J."/>
            <person name="Griggs A."/>
            <person name="Gujja S."/>
            <person name="Heiman D."/>
            <person name="Hepburn T."/>
            <person name="Howarth C."/>
            <person name="Jen D."/>
            <person name="Larson L."/>
            <person name="Lewis B."/>
            <person name="Mehta T."/>
            <person name="Park D."/>
            <person name="Pearson M."/>
            <person name="Roberts A."/>
            <person name="Saif S."/>
            <person name="Shea T."/>
            <person name="Shenoy N."/>
            <person name="Sisk P."/>
            <person name="Stolte C."/>
            <person name="Sykes S."/>
            <person name="Walk T."/>
            <person name="White J."/>
            <person name="Yandava C."/>
            <person name="Klein B."/>
            <person name="McEwen J.G."/>
            <person name="Puccia R."/>
            <person name="Goldman G.H."/>
            <person name="Felipe M.S."/>
            <person name="Nino-Vega G."/>
            <person name="San-Blas G."/>
            <person name="Taylor J."/>
            <person name="Mendoza L."/>
            <person name="Galagan J."/>
            <person name="Nusbaum C."/>
            <person name="Birren B."/>
        </authorList>
    </citation>
    <scope>NUCLEOTIDE SEQUENCE</scope>
    <source>
        <strain evidence="2">G186AR</strain>
    </source>
</reference>
<accession>C0NV71</accession>
<organism evidence="2 3">
    <name type="scientific">Ajellomyces capsulatus (strain G186AR / H82 / ATCC MYA-2454 / RMSCC 2432)</name>
    <name type="common">Darling's disease fungus</name>
    <name type="synonym">Histoplasma capsulatum</name>
    <dbReference type="NCBI Taxonomy" id="447093"/>
    <lineage>
        <taxon>Eukaryota</taxon>
        <taxon>Fungi</taxon>
        <taxon>Dikarya</taxon>
        <taxon>Ascomycota</taxon>
        <taxon>Pezizomycotina</taxon>
        <taxon>Eurotiomycetes</taxon>
        <taxon>Eurotiomycetidae</taxon>
        <taxon>Onygenales</taxon>
        <taxon>Ajellomycetaceae</taxon>
        <taxon>Histoplasma</taxon>
    </lineage>
</organism>
<dbReference type="GeneID" id="69039852"/>
<evidence type="ECO:0000313" key="3">
    <source>
        <dbReference type="Proteomes" id="UP000001631"/>
    </source>
</evidence>
<dbReference type="RefSeq" id="XP_045285366.1">
    <property type="nucleotide sequence ID" value="XM_045433885.1"/>
</dbReference>
<gene>
    <name evidence="2" type="ORF">HCBG_06836</name>
</gene>
<name>C0NV71_AJECG</name>
<keyword evidence="3" id="KW-1185">Reference proteome</keyword>
<proteinExistence type="predicted"/>
<dbReference type="HOGENOM" id="CLU_2132800_0_0_1"/>
<dbReference type="AlphaFoldDB" id="C0NV71"/>
<protein>
    <submittedName>
        <fullName evidence="2">Uncharacterized protein</fullName>
    </submittedName>
</protein>
<sequence>MVKRYQKLASGWELISTDGHKREATLNGANIRLPSALVQDGPFTGSHTTLSGVGPSAVLEKLRAQILVEDSKGGRQARAEVQLVPAEKMKSGRLLELRSPIDNKNKEPDSEIL</sequence>
<dbReference type="InParanoid" id="C0NV71"/>
<evidence type="ECO:0000313" key="2">
    <source>
        <dbReference type="EMBL" id="EEH04885.1"/>
    </source>
</evidence>